<accession>A0A6A4HVG6</accession>
<feature type="region of interest" description="Disordered" evidence="1">
    <location>
        <begin position="143"/>
        <end position="189"/>
    </location>
</feature>
<dbReference type="PANTHER" id="PTHR46082:SF6">
    <property type="entry name" value="AAA+ ATPASE DOMAIN-CONTAINING PROTEIN-RELATED"/>
    <property type="match status" value="1"/>
</dbReference>
<dbReference type="EMBL" id="ML769437">
    <property type="protein sequence ID" value="KAE9402186.1"/>
    <property type="molecule type" value="Genomic_DNA"/>
</dbReference>
<dbReference type="SUPFAM" id="SSF48452">
    <property type="entry name" value="TPR-like"/>
    <property type="match status" value="1"/>
</dbReference>
<evidence type="ECO:0000313" key="2">
    <source>
        <dbReference type="EMBL" id="KAE9402186.1"/>
    </source>
</evidence>
<dbReference type="Gene3D" id="1.25.40.10">
    <property type="entry name" value="Tetratricopeptide repeat domain"/>
    <property type="match status" value="1"/>
</dbReference>
<feature type="compositionally biased region" description="Basic and acidic residues" evidence="1">
    <location>
        <begin position="179"/>
        <end position="189"/>
    </location>
</feature>
<gene>
    <name evidence="2" type="ORF">BT96DRAFT_562966</name>
</gene>
<dbReference type="PANTHER" id="PTHR46082">
    <property type="entry name" value="ATP/GTP-BINDING PROTEIN-RELATED"/>
    <property type="match status" value="1"/>
</dbReference>
<evidence type="ECO:0008006" key="4">
    <source>
        <dbReference type="Google" id="ProtNLM"/>
    </source>
</evidence>
<dbReference type="InterPro" id="IPR053137">
    <property type="entry name" value="NLR-like"/>
</dbReference>
<evidence type="ECO:0000313" key="3">
    <source>
        <dbReference type="Proteomes" id="UP000799118"/>
    </source>
</evidence>
<evidence type="ECO:0000256" key="1">
    <source>
        <dbReference type="SAM" id="MobiDB-lite"/>
    </source>
</evidence>
<sequence>MGEEHPETLTRTNNLAMAYRNLGRYNEALELQKPLLEFSKQVMGQDHPGTLTCTNNSAITYHDQKEHETSIQPQKCIGSFPSSKQTVLHSCQATLPPTSGVAVQTREALKQKIHLQTTQRQRVPTPQATVPPTSGIAARAREAEKQKIHLRTTQRQRVPAPTSTSSRSQEQYGSNTAVHLDKGKRFNSK</sequence>
<keyword evidence="3" id="KW-1185">Reference proteome</keyword>
<dbReference type="OrthoDB" id="771227at2759"/>
<feature type="compositionally biased region" description="Polar residues" evidence="1">
    <location>
        <begin position="155"/>
        <end position="177"/>
    </location>
</feature>
<proteinExistence type="predicted"/>
<dbReference type="AlphaFoldDB" id="A0A6A4HVG6"/>
<reference evidence="2" key="1">
    <citation type="journal article" date="2019" name="Environ. Microbiol.">
        <title>Fungal ecological strategies reflected in gene transcription - a case study of two litter decomposers.</title>
        <authorList>
            <person name="Barbi F."/>
            <person name="Kohler A."/>
            <person name="Barry K."/>
            <person name="Baskaran P."/>
            <person name="Daum C."/>
            <person name="Fauchery L."/>
            <person name="Ihrmark K."/>
            <person name="Kuo A."/>
            <person name="LaButti K."/>
            <person name="Lipzen A."/>
            <person name="Morin E."/>
            <person name="Grigoriev I.V."/>
            <person name="Henrissat B."/>
            <person name="Lindahl B."/>
            <person name="Martin F."/>
        </authorList>
    </citation>
    <scope>NUCLEOTIDE SEQUENCE</scope>
    <source>
        <strain evidence="2">JB14</strain>
    </source>
</reference>
<dbReference type="InterPro" id="IPR011990">
    <property type="entry name" value="TPR-like_helical_dom_sf"/>
</dbReference>
<protein>
    <recommendedName>
        <fullName evidence="4">Kinesin light chain</fullName>
    </recommendedName>
</protein>
<dbReference type="Pfam" id="PF13374">
    <property type="entry name" value="TPR_10"/>
    <property type="match status" value="1"/>
</dbReference>
<dbReference type="Proteomes" id="UP000799118">
    <property type="component" value="Unassembled WGS sequence"/>
</dbReference>
<name>A0A6A4HVG6_9AGAR</name>
<organism evidence="2 3">
    <name type="scientific">Gymnopus androsaceus JB14</name>
    <dbReference type="NCBI Taxonomy" id="1447944"/>
    <lineage>
        <taxon>Eukaryota</taxon>
        <taxon>Fungi</taxon>
        <taxon>Dikarya</taxon>
        <taxon>Basidiomycota</taxon>
        <taxon>Agaricomycotina</taxon>
        <taxon>Agaricomycetes</taxon>
        <taxon>Agaricomycetidae</taxon>
        <taxon>Agaricales</taxon>
        <taxon>Marasmiineae</taxon>
        <taxon>Omphalotaceae</taxon>
        <taxon>Gymnopus</taxon>
    </lineage>
</organism>